<evidence type="ECO:0000256" key="4">
    <source>
        <dbReference type="ARBA" id="ARBA00022490"/>
    </source>
</evidence>
<proteinExistence type="inferred from homology"/>
<evidence type="ECO:0000256" key="3">
    <source>
        <dbReference type="ARBA" id="ARBA00012211"/>
    </source>
</evidence>
<dbReference type="Pfam" id="PF01225">
    <property type="entry name" value="Mur_ligase"/>
    <property type="match status" value="1"/>
</dbReference>
<evidence type="ECO:0000259" key="17">
    <source>
        <dbReference type="Pfam" id="PF08245"/>
    </source>
</evidence>
<dbReference type="PANTHER" id="PTHR43445">
    <property type="entry name" value="UDP-N-ACETYLMURAMATE--L-ALANINE LIGASE-RELATED"/>
    <property type="match status" value="1"/>
</dbReference>
<feature type="domain" description="Mur ligase central" evidence="17">
    <location>
        <begin position="115"/>
        <end position="295"/>
    </location>
</feature>
<keyword evidence="7 14" id="KW-0547">Nucleotide-binding</keyword>
<comment type="similarity">
    <text evidence="14">Belongs to the MurCDEF family.</text>
</comment>
<evidence type="ECO:0000259" key="15">
    <source>
        <dbReference type="Pfam" id="PF01225"/>
    </source>
</evidence>
<evidence type="ECO:0000313" key="19">
    <source>
        <dbReference type="Proteomes" id="UP001589716"/>
    </source>
</evidence>
<keyword evidence="5 14" id="KW-0436">Ligase</keyword>
<protein>
    <recommendedName>
        <fullName evidence="3 14">UDP-N-acetylmuramate--L-alanine ligase</fullName>
        <ecNumber evidence="3 14">6.3.2.8</ecNumber>
    </recommendedName>
    <alternativeName>
        <fullName evidence="14">UDP-N-acetylmuramoyl-L-alanine synthetase</fullName>
    </alternativeName>
</protein>
<evidence type="ECO:0000256" key="11">
    <source>
        <dbReference type="ARBA" id="ARBA00023306"/>
    </source>
</evidence>
<keyword evidence="11 14" id="KW-0131">Cell cycle</keyword>
<keyword evidence="10 14" id="KW-0573">Peptidoglycan synthesis</keyword>
<keyword evidence="4 14" id="KW-0963">Cytoplasm</keyword>
<dbReference type="SUPFAM" id="SSF51984">
    <property type="entry name" value="MurCD N-terminal domain"/>
    <property type="match status" value="1"/>
</dbReference>
<evidence type="ECO:0000256" key="5">
    <source>
        <dbReference type="ARBA" id="ARBA00022598"/>
    </source>
</evidence>
<reference evidence="18 19" key="1">
    <citation type="submission" date="2024-09" db="EMBL/GenBank/DDBJ databases">
        <authorList>
            <person name="Sun Q."/>
            <person name="Mori K."/>
        </authorList>
    </citation>
    <scope>NUCLEOTIDE SEQUENCE [LARGE SCALE GENOMIC DNA]</scope>
    <source>
        <strain evidence="18 19">JCM 4414</strain>
    </source>
</reference>
<accession>A0ABV5QYR6</accession>
<evidence type="ECO:0000256" key="13">
    <source>
        <dbReference type="ARBA" id="ARBA00047833"/>
    </source>
</evidence>
<feature type="domain" description="Mur ligase C-terminal" evidence="16">
    <location>
        <begin position="318"/>
        <end position="448"/>
    </location>
</feature>
<dbReference type="Pfam" id="PF02875">
    <property type="entry name" value="Mur_ligase_C"/>
    <property type="match status" value="1"/>
</dbReference>
<keyword evidence="12 14" id="KW-0961">Cell wall biogenesis/degradation</keyword>
<dbReference type="HAMAP" id="MF_00046">
    <property type="entry name" value="MurC"/>
    <property type="match status" value="1"/>
</dbReference>
<sequence length="469" mass="48265">MAPAIPAAMERPHFIGIGGAGMSGIAKILAQRGAEVSGSDAKESATAASLRALGATVHIGHAAGHLADDATAVVVSSAIRADNPELARAAELGIPVVHRSDALASLMDGLSAIAVAGTHGKTTTTSMLAVALTELGLDPSYAIGGDLAGPGTNARHGDGRIFVAEADESDRSFQKYDPEVAIVLNVELDHHANYASMDEIYESFEAFAAKIRPGGTLVVGEHAGARELARRVAGREGLSVLTVGESEDSDARILKIVPNGMKSEVTVALDGTEHTFTVSVPGRHYAHNAAAALAAGSRVGIDPAELAQALTAYTGVGRRLQLKGEAADVQVIDSYAHHPTEMTADLEAMRGAAGASRLLVVFQPHLFSRTQELGREMGEALALADASVVLDIYPAREDPIPGVTSELIIAAAVAAGADVTPVHDKATVPDVIAGMVKPGDMVLTMGAGDVTDLGPEILDRLGRLGRLAQ</sequence>
<keyword evidence="6 14" id="KW-0132">Cell division</keyword>
<comment type="catalytic activity">
    <reaction evidence="13 14">
        <text>UDP-N-acetyl-alpha-D-muramate + L-alanine + ATP = UDP-N-acetyl-alpha-D-muramoyl-L-alanine + ADP + phosphate + H(+)</text>
        <dbReference type="Rhea" id="RHEA:23372"/>
        <dbReference type="ChEBI" id="CHEBI:15378"/>
        <dbReference type="ChEBI" id="CHEBI:30616"/>
        <dbReference type="ChEBI" id="CHEBI:43474"/>
        <dbReference type="ChEBI" id="CHEBI:57972"/>
        <dbReference type="ChEBI" id="CHEBI:70757"/>
        <dbReference type="ChEBI" id="CHEBI:83898"/>
        <dbReference type="ChEBI" id="CHEBI:456216"/>
        <dbReference type="EC" id="6.3.2.8"/>
    </reaction>
</comment>
<dbReference type="InterPro" id="IPR004101">
    <property type="entry name" value="Mur_ligase_C"/>
</dbReference>
<name>A0ABV5QYR6_9ACTN</name>
<feature type="domain" description="Mur ligase N-terminal catalytic" evidence="15">
    <location>
        <begin position="13"/>
        <end position="108"/>
    </location>
</feature>
<dbReference type="SUPFAM" id="SSF53244">
    <property type="entry name" value="MurD-like peptide ligases, peptide-binding domain"/>
    <property type="match status" value="1"/>
</dbReference>
<dbReference type="InterPro" id="IPR050061">
    <property type="entry name" value="MurCDEF_pg_biosynth"/>
</dbReference>
<dbReference type="RefSeq" id="WP_345484968.1">
    <property type="nucleotide sequence ID" value="NZ_BAAAWU010000001.1"/>
</dbReference>
<dbReference type="InterPro" id="IPR036565">
    <property type="entry name" value="Mur-like_cat_sf"/>
</dbReference>
<organism evidence="18 19">
    <name type="scientific">Streptomyces roseoviridis</name>
    <dbReference type="NCBI Taxonomy" id="67361"/>
    <lineage>
        <taxon>Bacteria</taxon>
        <taxon>Bacillati</taxon>
        <taxon>Actinomycetota</taxon>
        <taxon>Actinomycetes</taxon>
        <taxon>Kitasatosporales</taxon>
        <taxon>Streptomycetaceae</taxon>
        <taxon>Streptomyces</taxon>
    </lineage>
</organism>
<keyword evidence="8 14" id="KW-0067">ATP-binding</keyword>
<comment type="function">
    <text evidence="14">Cell wall formation.</text>
</comment>
<feature type="binding site" evidence="14">
    <location>
        <begin position="117"/>
        <end position="123"/>
    </location>
    <ligand>
        <name>ATP</name>
        <dbReference type="ChEBI" id="CHEBI:30616"/>
    </ligand>
</feature>
<comment type="pathway">
    <text evidence="2 14">Cell wall biogenesis; peptidoglycan biosynthesis.</text>
</comment>
<gene>
    <name evidence="14 18" type="primary">murC</name>
    <name evidence="18" type="ORF">ACFFTP_27645</name>
</gene>
<dbReference type="EC" id="6.3.2.8" evidence="3 14"/>
<dbReference type="SUPFAM" id="SSF53623">
    <property type="entry name" value="MurD-like peptide ligases, catalytic domain"/>
    <property type="match status" value="1"/>
</dbReference>
<comment type="subcellular location">
    <subcellularLocation>
        <location evidence="1 14">Cytoplasm</location>
    </subcellularLocation>
</comment>
<dbReference type="Gene3D" id="3.40.50.720">
    <property type="entry name" value="NAD(P)-binding Rossmann-like Domain"/>
    <property type="match status" value="1"/>
</dbReference>
<dbReference type="Gene3D" id="3.40.1190.10">
    <property type="entry name" value="Mur-like, catalytic domain"/>
    <property type="match status" value="1"/>
</dbReference>
<evidence type="ECO:0000256" key="8">
    <source>
        <dbReference type="ARBA" id="ARBA00022840"/>
    </source>
</evidence>
<dbReference type="InterPro" id="IPR000713">
    <property type="entry name" value="Mur_ligase_N"/>
</dbReference>
<dbReference type="InterPro" id="IPR013221">
    <property type="entry name" value="Mur_ligase_cen"/>
</dbReference>
<dbReference type="Pfam" id="PF08245">
    <property type="entry name" value="Mur_ligase_M"/>
    <property type="match status" value="1"/>
</dbReference>
<dbReference type="NCBIfam" id="TIGR01082">
    <property type="entry name" value="murC"/>
    <property type="match status" value="1"/>
</dbReference>
<dbReference type="EMBL" id="JBHMCT010000019">
    <property type="protein sequence ID" value="MFB9557948.1"/>
    <property type="molecule type" value="Genomic_DNA"/>
</dbReference>
<evidence type="ECO:0000256" key="14">
    <source>
        <dbReference type="HAMAP-Rule" id="MF_00046"/>
    </source>
</evidence>
<keyword evidence="19" id="KW-1185">Reference proteome</keyword>
<dbReference type="Proteomes" id="UP001589716">
    <property type="component" value="Unassembled WGS sequence"/>
</dbReference>
<dbReference type="InterPro" id="IPR036615">
    <property type="entry name" value="Mur_ligase_C_dom_sf"/>
</dbReference>
<dbReference type="InterPro" id="IPR005758">
    <property type="entry name" value="UDP-N-AcMur_Ala_ligase_MurC"/>
</dbReference>
<dbReference type="PANTHER" id="PTHR43445:SF3">
    <property type="entry name" value="UDP-N-ACETYLMURAMATE--L-ALANINE LIGASE"/>
    <property type="match status" value="1"/>
</dbReference>
<evidence type="ECO:0000256" key="6">
    <source>
        <dbReference type="ARBA" id="ARBA00022618"/>
    </source>
</evidence>
<dbReference type="GO" id="GO:0008763">
    <property type="term" value="F:UDP-N-acetylmuramate-L-alanine ligase activity"/>
    <property type="evidence" value="ECO:0007669"/>
    <property type="project" value="UniProtKB-EC"/>
</dbReference>
<evidence type="ECO:0000256" key="10">
    <source>
        <dbReference type="ARBA" id="ARBA00022984"/>
    </source>
</evidence>
<evidence type="ECO:0000256" key="7">
    <source>
        <dbReference type="ARBA" id="ARBA00022741"/>
    </source>
</evidence>
<evidence type="ECO:0000256" key="9">
    <source>
        <dbReference type="ARBA" id="ARBA00022960"/>
    </source>
</evidence>
<keyword evidence="9 14" id="KW-0133">Cell shape</keyword>
<comment type="caution">
    <text evidence="18">The sequence shown here is derived from an EMBL/GenBank/DDBJ whole genome shotgun (WGS) entry which is preliminary data.</text>
</comment>
<evidence type="ECO:0000313" key="18">
    <source>
        <dbReference type="EMBL" id="MFB9557948.1"/>
    </source>
</evidence>
<evidence type="ECO:0000256" key="1">
    <source>
        <dbReference type="ARBA" id="ARBA00004496"/>
    </source>
</evidence>
<evidence type="ECO:0000256" key="2">
    <source>
        <dbReference type="ARBA" id="ARBA00004752"/>
    </source>
</evidence>
<evidence type="ECO:0000256" key="12">
    <source>
        <dbReference type="ARBA" id="ARBA00023316"/>
    </source>
</evidence>
<dbReference type="Gene3D" id="3.90.190.20">
    <property type="entry name" value="Mur ligase, C-terminal domain"/>
    <property type="match status" value="1"/>
</dbReference>
<evidence type="ECO:0000259" key="16">
    <source>
        <dbReference type="Pfam" id="PF02875"/>
    </source>
</evidence>